<feature type="transmembrane region" description="Helical" evidence="7">
    <location>
        <begin position="79"/>
        <end position="97"/>
    </location>
</feature>
<dbReference type="Proteomes" id="UP000007030">
    <property type="component" value="Chromosome"/>
</dbReference>
<keyword evidence="4 7" id="KW-0812">Transmembrane</keyword>
<accession>F2NQ20</accession>
<feature type="transmembrane region" description="Helical" evidence="7">
    <location>
        <begin position="209"/>
        <end position="232"/>
    </location>
</feature>
<feature type="domain" description="Major facilitator superfamily (MFS) profile" evidence="8">
    <location>
        <begin position="1"/>
        <end position="192"/>
    </location>
</feature>
<comment type="subcellular location">
    <subcellularLocation>
        <location evidence="1">Cell membrane</location>
        <topology evidence="1">Multi-pass membrane protein</topology>
    </subcellularLocation>
</comment>
<dbReference type="Pfam" id="PF07690">
    <property type="entry name" value="MFS_1"/>
    <property type="match status" value="2"/>
</dbReference>
<evidence type="ECO:0000256" key="1">
    <source>
        <dbReference type="ARBA" id="ARBA00004651"/>
    </source>
</evidence>
<evidence type="ECO:0000256" key="2">
    <source>
        <dbReference type="ARBA" id="ARBA00022448"/>
    </source>
</evidence>
<name>F2NQ20_MARHT</name>
<dbReference type="KEGG" id="mhd:Marky_0368"/>
<feature type="transmembrane region" description="Helical" evidence="7">
    <location>
        <begin position="47"/>
        <end position="67"/>
    </location>
</feature>
<dbReference type="RefSeq" id="WP_013703176.1">
    <property type="nucleotide sequence ID" value="NC_015387.1"/>
</dbReference>
<evidence type="ECO:0000256" key="5">
    <source>
        <dbReference type="ARBA" id="ARBA00022989"/>
    </source>
</evidence>
<organism evidence="9 10">
    <name type="scientific">Marinithermus hydrothermalis (strain DSM 14884 / JCM 11576 / T1)</name>
    <dbReference type="NCBI Taxonomy" id="869210"/>
    <lineage>
        <taxon>Bacteria</taxon>
        <taxon>Thermotogati</taxon>
        <taxon>Deinococcota</taxon>
        <taxon>Deinococci</taxon>
        <taxon>Thermales</taxon>
        <taxon>Thermaceae</taxon>
        <taxon>Marinithermus</taxon>
    </lineage>
</organism>
<keyword evidence="10" id="KW-1185">Reference proteome</keyword>
<dbReference type="SUPFAM" id="SSF103473">
    <property type="entry name" value="MFS general substrate transporter"/>
    <property type="match status" value="1"/>
</dbReference>
<feature type="transmembrane region" description="Helical" evidence="7">
    <location>
        <begin position="270"/>
        <end position="287"/>
    </location>
</feature>
<feature type="transmembrane region" description="Helical" evidence="7">
    <location>
        <begin position="103"/>
        <end position="122"/>
    </location>
</feature>
<dbReference type="Gene3D" id="1.20.1250.20">
    <property type="entry name" value="MFS general substrate transporter like domains"/>
    <property type="match status" value="2"/>
</dbReference>
<evidence type="ECO:0000259" key="8">
    <source>
        <dbReference type="PROSITE" id="PS50850"/>
    </source>
</evidence>
<keyword evidence="6 7" id="KW-0472">Membrane</keyword>
<gene>
    <name evidence="9" type="ordered locus">Marky_0368</name>
</gene>
<keyword evidence="2" id="KW-0813">Transport</keyword>
<dbReference type="PROSITE" id="PS50850">
    <property type="entry name" value="MFS"/>
    <property type="match status" value="2"/>
</dbReference>
<dbReference type="InterPro" id="IPR050171">
    <property type="entry name" value="MFS_Transporters"/>
</dbReference>
<dbReference type="eggNOG" id="COG2814">
    <property type="taxonomic scope" value="Bacteria"/>
</dbReference>
<evidence type="ECO:0000256" key="7">
    <source>
        <dbReference type="SAM" id="Phobius"/>
    </source>
</evidence>
<feature type="transmembrane region" description="Helical" evidence="7">
    <location>
        <begin position="334"/>
        <end position="351"/>
    </location>
</feature>
<evidence type="ECO:0000256" key="3">
    <source>
        <dbReference type="ARBA" id="ARBA00022475"/>
    </source>
</evidence>
<evidence type="ECO:0000313" key="10">
    <source>
        <dbReference type="Proteomes" id="UP000007030"/>
    </source>
</evidence>
<dbReference type="GO" id="GO:0022857">
    <property type="term" value="F:transmembrane transporter activity"/>
    <property type="evidence" value="ECO:0007669"/>
    <property type="project" value="InterPro"/>
</dbReference>
<dbReference type="STRING" id="869210.Marky_0368"/>
<dbReference type="HOGENOM" id="CLU_035002_0_0_0"/>
<feature type="transmembrane region" description="Helical" evidence="7">
    <location>
        <begin position="168"/>
        <end position="188"/>
    </location>
</feature>
<dbReference type="AlphaFoldDB" id="F2NQ20"/>
<feature type="transmembrane region" description="Helical" evidence="7">
    <location>
        <begin position="293"/>
        <end position="313"/>
    </location>
</feature>
<feature type="domain" description="Major facilitator superfamily (MFS) profile" evidence="8">
    <location>
        <begin position="204"/>
        <end position="376"/>
    </location>
</feature>
<dbReference type="PANTHER" id="PTHR23517:SF3">
    <property type="entry name" value="INTEGRAL MEMBRANE TRANSPORT PROTEIN"/>
    <property type="match status" value="1"/>
</dbReference>
<dbReference type="GO" id="GO:0005886">
    <property type="term" value="C:plasma membrane"/>
    <property type="evidence" value="ECO:0007669"/>
    <property type="project" value="UniProtKB-SubCell"/>
</dbReference>
<proteinExistence type="predicted"/>
<dbReference type="InterPro" id="IPR036259">
    <property type="entry name" value="MFS_trans_sf"/>
</dbReference>
<evidence type="ECO:0000313" key="9">
    <source>
        <dbReference type="EMBL" id="AEB11121.1"/>
    </source>
</evidence>
<feature type="transmembrane region" description="Helical" evidence="7">
    <location>
        <begin position="238"/>
        <end position="258"/>
    </location>
</feature>
<dbReference type="PANTHER" id="PTHR23517">
    <property type="entry name" value="RESISTANCE PROTEIN MDTM, PUTATIVE-RELATED-RELATED"/>
    <property type="match status" value="1"/>
</dbReference>
<evidence type="ECO:0000256" key="6">
    <source>
        <dbReference type="ARBA" id="ARBA00023136"/>
    </source>
</evidence>
<keyword evidence="3" id="KW-1003">Cell membrane</keyword>
<keyword evidence="5 7" id="KW-1133">Transmembrane helix</keyword>
<dbReference type="InterPro" id="IPR020846">
    <property type="entry name" value="MFS_dom"/>
</dbReference>
<feature type="transmembrane region" description="Helical" evidence="7">
    <location>
        <begin position="143"/>
        <end position="162"/>
    </location>
</feature>
<dbReference type="OrthoDB" id="9810492at2"/>
<protein>
    <submittedName>
        <fullName evidence="9">Major facilitator superfamily MFS_1</fullName>
    </submittedName>
</protein>
<dbReference type="InterPro" id="IPR011701">
    <property type="entry name" value="MFS"/>
</dbReference>
<reference evidence="9 10" key="1">
    <citation type="journal article" date="2012" name="Stand. Genomic Sci.">
        <title>Complete genome sequence of the aerobic, heterotroph Marinithermus hydrothermalis type strain (T1(T)) from a deep-sea hydrothermal vent chimney.</title>
        <authorList>
            <person name="Copeland A."/>
            <person name="Gu W."/>
            <person name="Yasawong M."/>
            <person name="Lapidus A."/>
            <person name="Lucas S."/>
            <person name="Deshpande S."/>
            <person name="Pagani I."/>
            <person name="Tapia R."/>
            <person name="Cheng J.F."/>
            <person name="Goodwin L.A."/>
            <person name="Pitluck S."/>
            <person name="Liolios K."/>
            <person name="Ivanova N."/>
            <person name="Mavromatis K."/>
            <person name="Mikhailova N."/>
            <person name="Pati A."/>
            <person name="Chen A."/>
            <person name="Palaniappan K."/>
            <person name="Land M."/>
            <person name="Pan C."/>
            <person name="Brambilla E.M."/>
            <person name="Rohde M."/>
            <person name="Tindall B.J."/>
            <person name="Sikorski J."/>
            <person name="Goker M."/>
            <person name="Detter J.C."/>
            <person name="Bristow J."/>
            <person name="Eisen J.A."/>
            <person name="Markowitz V."/>
            <person name="Hugenholtz P."/>
            <person name="Kyrpides N.C."/>
            <person name="Klenk H.P."/>
            <person name="Woyke T."/>
        </authorList>
    </citation>
    <scope>NUCLEOTIDE SEQUENCE [LARGE SCALE GENOMIC DNA]</scope>
    <source>
        <strain evidence="10">DSM 14884 / JCM 11576 / T1</strain>
    </source>
</reference>
<evidence type="ECO:0000256" key="4">
    <source>
        <dbReference type="ARBA" id="ARBA00022692"/>
    </source>
</evidence>
<sequence length="376" mass="39084">MPRAALAFPTVFWLLALNNLFVGGMVGLERTVLPLLAHEAFGLEQGVAVGGFIVSFGISKALFNLLAGGLADRVGRRRVLVLGWLTGLPVPLVLIWAPSWGWVVAANLLLGVNQALSWSMTVNMMVDLAPPNRRGVAAGINEFAGYLGVSALAFFTGLVAAAHGLRPAPFYLGTATALLGLGLALAAPETHRPTALFRVRWVRGVGVPSLLGLLTNLKDGLVWVALPLLLAARGLDPAAIGAVAGLYPLVWALGQLLFGPLSDRMGRRPLILAGITLQGVGLGLLGVTPGLEVALAAAFVLGLGTSMVYPTLIAHVADQTPADRRATALGIYRFFRDGGYVLGALLAGLGAPQLPQVLVASGAGFLGVALWVRSKL</sequence>
<dbReference type="EMBL" id="CP002630">
    <property type="protein sequence ID" value="AEB11121.1"/>
    <property type="molecule type" value="Genomic_DNA"/>
</dbReference>